<sequence>MDDGADFSCPIIIVDCQLSQLFEYLSLAILRVSYIHRQVREMDYKEAKETVESFPSGSKLRIAGYFDFPKLTTDRIGVVVKFDTDALTLDEQDGTDLKVLRYEKIVNIRLDQGMHPPMPRNS</sequence>
<organism evidence="1 2">
    <name type="scientific">Pseudomonas cichorii</name>
    <dbReference type="NCBI Taxonomy" id="36746"/>
    <lineage>
        <taxon>Bacteria</taxon>
        <taxon>Pseudomonadati</taxon>
        <taxon>Pseudomonadota</taxon>
        <taxon>Gammaproteobacteria</taxon>
        <taxon>Pseudomonadales</taxon>
        <taxon>Pseudomonadaceae</taxon>
        <taxon>Pseudomonas</taxon>
    </lineage>
</organism>
<dbReference type="AlphaFoldDB" id="A0A3M4W2I6"/>
<gene>
    <name evidence="1" type="ORF">ALP84_03753</name>
</gene>
<accession>A0A3M4W2I6</accession>
<comment type="caution">
    <text evidence="1">The sequence shown here is derived from an EMBL/GenBank/DDBJ whole genome shotgun (WGS) entry which is preliminary data.</text>
</comment>
<protein>
    <submittedName>
        <fullName evidence="1">Uncharacterized protein</fullName>
    </submittedName>
</protein>
<evidence type="ECO:0000313" key="1">
    <source>
        <dbReference type="EMBL" id="RMR58087.1"/>
    </source>
</evidence>
<dbReference type="Proteomes" id="UP000278332">
    <property type="component" value="Unassembled WGS sequence"/>
</dbReference>
<reference evidence="1 2" key="1">
    <citation type="submission" date="2018-08" db="EMBL/GenBank/DDBJ databases">
        <title>Recombination of ecologically and evolutionarily significant loci maintains genetic cohesion in the Pseudomonas syringae species complex.</title>
        <authorList>
            <person name="Dillon M."/>
            <person name="Thakur S."/>
            <person name="Almeida R.N.D."/>
            <person name="Weir B.S."/>
            <person name="Guttman D.S."/>
        </authorList>
    </citation>
    <scope>NUCLEOTIDE SEQUENCE [LARGE SCALE GENOMIC DNA]</scope>
    <source>
        <strain evidence="1 2">ICMP 6917</strain>
    </source>
</reference>
<evidence type="ECO:0000313" key="2">
    <source>
        <dbReference type="Proteomes" id="UP000278332"/>
    </source>
</evidence>
<proteinExistence type="predicted"/>
<dbReference type="EMBL" id="RBRY01000074">
    <property type="protein sequence ID" value="RMR58087.1"/>
    <property type="molecule type" value="Genomic_DNA"/>
</dbReference>
<name>A0A3M4W2I6_PSECI</name>